<reference evidence="2" key="1">
    <citation type="submission" date="2018-05" db="EMBL/GenBank/DDBJ databases">
        <title>Genome Sequencing of selected type strains of the family Eggerthellaceae.</title>
        <authorList>
            <person name="Danylec N."/>
            <person name="Stoll D.A."/>
            <person name="Doetsch A."/>
            <person name="Huch M."/>
        </authorList>
    </citation>
    <scope>NUCLEOTIDE SEQUENCE [LARGE SCALE GENOMIC DNA]</scope>
    <source>
        <strain evidence="2">DSM 16106</strain>
    </source>
</reference>
<keyword evidence="2" id="KW-1185">Reference proteome</keyword>
<comment type="caution">
    <text evidence="1">The sequence shown here is derived from an EMBL/GenBank/DDBJ whole genome shotgun (WGS) entry which is preliminary data.</text>
</comment>
<organism evidence="1 2">
    <name type="scientific">Paraeggerthella hongkongensis</name>
    <dbReference type="NCBI Taxonomy" id="230658"/>
    <lineage>
        <taxon>Bacteria</taxon>
        <taxon>Bacillati</taxon>
        <taxon>Actinomycetota</taxon>
        <taxon>Coriobacteriia</taxon>
        <taxon>Eggerthellales</taxon>
        <taxon>Eggerthellaceae</taxon>
        <taxon>Paraeggerthella</taxon>
    </lineage>
</organism>
<sequence>MLRVSEVALSNINSTLKAANTYREGAQAIAKRKDEAYKQLQESVIGREGYRQELDRLKEEETALLGGYESSADKLTADLDEAMQAIRIDPNRVTTQELAFLTGALSLSESDLRSFHDGYVQDGYNFAGMRLVQDAARRCGYEVKDPVGEYINGIKEIEESTRNYGRSIAQDDAYSQNAGEIVAMLSSKIAALDDNVTAFPVVVDREEA</sequence>
<dbReference type="EMBL" id="QICD01000002">
    <property type="protein sequence ID" value="RNL48523.1"/>
    <property type="molecule type" value="Genomic_DNA"/>
</dbReference>
<dbReference type="AlphaFoldDB" id="A0A3N0BJR6"/>
<gene>
    <name evidence="1" type="ORF">DMP08_02670</name>
</gene>
<proteinExistence type="predicted"/>
<accession>A0A3N0BJR6</accession>
<evidence type="ECO:0000313" key="1">
    <source>
        <dbReference type="EMBL" id="RNL48523.1"/>
    </source>
</evidence>
<dbReference type="Proteomes" id="UP000278632">
    <property type="component" value="Unassembled WGS sequence"/>
</dbReference>
<dbReference type="RefSeq" id="WP_123191436.1">
    <property type="nucleotide sequence ID" value="NZ_QICD01000002.1"/>
</dbReference>
<evidence type="ECO:0000313" key="2">
    <source>
        <dbReference type="Proteomes" id="UP000278632"/>
    </source>
</evidence>
<protein>
    <submittedName>
        <fullName evidence="1">Uncharacterized protein</fullName>
    </submittedName>
</protein>
<name>A0A3N0BJR6_9ACTN</name>